<dbReference type="InterPro" id="IPR021477">
    <property type="entry name" value="TVIIS_effector_SACOL2603_fam"/>
</dbReference>
<accession>A0A2R8A462</accession>
<dbReference type="RefSeq" id="WP_109840932.1">
    <property type="nucleotide sequence ID" value="NZ_CBCPJQ010000001.1"/>
</dbReference>
<protein>
    <recommendedName>
        <fullName evidence="3">TIGR04197 family type VII secretion effector</fullName>
    </recommendedName>
</protein>
<dbReference type="NCBIfam" id="TIGR04197">
    <property type="entry name" value="T7SS_SACOL2603"/>
    <property type="match status" value="1"/>
</dbReference>
<gene>
    <name evidence="1" type="ORF">CKN69_02300</name>
</gene>
<name>A0A2R8A462_CARDV</name>
<evidence type="ECO:0008006" key="3">
    <source>
        <dbReference type="Google" id="ProtNLM"/>
    </source>
</evidence>
<sequence>MGVIKSDFNQARSLATELFNATQTFSQPSSISKASATTVLGNQKSGLTSDQTSSLLTSFLGALQRDSQNIQSIATDFEATDQTLAKSLFSIN</sequence>
<reference evidence="1 2" key="1">
    <citation type="journal article" date="2018" name="Int. J. Food Microbiol.">
        <title>Growth of Carnobacterium spp. isolated from chilled vacuum-packaged meat under relevant acidic conditions.</title>
        <authorList>
            <person name="Zhang P."/>
            <person name="Badoni M."/>
            <person name="Ganzle M."/>
            <person name="Yang X."/>
        </authorList>
    </citation>
    <scope>NUCLEOTIDE SEQUENCE [LARGE SCALE GENOMIC DNA]</scope>
    <source>
        <strain evidence="1 2">B2</strain>
    </source>
</reference>
<dbReference type="AlphaFoldDB" id="A0A2R8A462"/>
<comment type="caution">
    <text evidence="1">The sequence shown here is derived from an EMBL/GenBank/DDBJ whole genome shotgun (WGS) entry which is preliminary data.</text>
</comment>
<evidence type="ECO:0000313" key="1">
    <source>
        <dbReference type="EMBL" id="TFJ28982.1"/>
    </source>
</evidence>
<dbReference type="EMBL" id="NRPP01000006">
    <property type="protein sequence ID" value="TFJ28982.1"/>
    <property type="molecule type" value="Genomic_DNA"/>
</dbReference>
<proteinExistence type="predicted"/>
<organism evidence="1 2">
    <name type="scientific">Carnobacterium divergens</name>
    <name type="common">Lactobacillus divergens</name>
    <dbReference type="NCBI Taxonomy" id="2748"/>
    <lineage>
        <taxon>Bacteria</taxon>
        <taxon>Bacillati</taxon>
        <taxon>Bacillota</taxon>
        <taxon>Bacilli</taxon>
        <taxon>Lactobacillales</taxon>
        <taxon>Carnobacteriaceae</taxon>
        <taxon>Carnobacterium</taxon>
    </lineage>
</organism>
<dbReference type="STRING" id="2748.CDIV41_50057"/>
<evidence type="ECO:0000313" key="2">
    <source>
        <dbReference type="Proteomes" id="UP000297938"/>
    </source>
</evidence>
<dbReference type="Proteomes" id="UP000297938">
    <property type="component" value="Unassembled WGS sequence"/>
</dbReference>